<evidence type="ECO:0000313" key="4">
    <source>
        <dbReference type="WBParaSite" id="OFLC_0001154301-mRNA-1"/>
    </source>
</evidence>
<dbReference type="EMBL" id="UZAJ01016765">
    <property type="protein sequence ID" value="VDO77192.1"/>
    <property type="molecule type" value="Genomic_DNA"/>
</dbReference>
<dbReference type="Proteomes" id="UP000267606">
    <property type="component" value="Unassembled WGS sequence"/>
</dbReference>
<keyword evidence="3" id="KW-1185">Reference proteome</keyword>
<keyword evidence="1" id="KW-0812">Transmembrane</keyword>
<proteinExistence type="predicted"/>
<dbReference type="WBParaSite" id="OFLC_0001154301-mRNA-1">
    <property type="protein sequence ID" value="OFLC_0001154301-mRNA-1"/>
    <property type="gene ID" value="OFLC_0001154301"/>
</dbReference>
<feature type="transmembrane region" description="Helical" evidence="1">
    <location>
        <begin position="37"/>
        <end position="57"/>
    </location>
</feature>
<protein>
    <submittedName>
        <fullName evidence="4">Cytochrome b561 domain-containing protein</fullName>
    </submittedName>
</protein>
<feature type="transmembrane region" description="Helical" evidence="1">
    <location>
        <begin position="63"/>
        <end position="82"/>
    </location>
</feature>
<sequence length="84" mass="9372">MATISAYIILPWLTYNHIIKSSADKHAWNDMILRHTLLIFAMIEGLLTGHVLSNLTLHSLSPIAALTPCFVGIVTPIIQPIIRR</sequence>
<dbReference type="AlphaFoldDB" id="A0A183HVN1"/>
<evidence type="ECO:0000313" key="3">
    <source>
        <dbReference type="Proteomes" id="UP000267606"/>
    </source>
</evidence>
<evidence type="ECO:0000256" key="1">
    <source>
        <dbReference type="SAM" id="Phobius"/>
    </source>
</evidence>
<evidence type="ECO:0000313" key="2">
    <source>
        <dbReference type="EMBL" id="VDO77192.1"/>
    </source>
</evidence>
<gene>
    <name evidence="2" type="ORF">OFLC_LOCUS11538</name>
</gene>
<reference evidence="4" key="1">
    <citation type="submission" date="2016-06" db="UniProtKB">
        <authorList>
            <consortium name="WormBaseParasite"/>
        </authorList>
    </citation>
    <scope>IDENTIFICATION</scope>
</reference>
<keyword evidence="1" id="KW-1133">Transmembrane helix</keyword>
<name>A0A183HVN1_9BILA</name>
<organism evidence="4">
    <name type="scientific">Onchocerca flexuosa</name>
    <dbReference type="NCBI Taxonomy" id="387005"/>
    <lineage>
        <taxon>Eukaryota</taxon>
        <taxon>Metazoa</taxon>
        <taxon>Ecdysozoa</taxon>
        <taxon>Nematoda</taxon>
        <taxon>Chromadorea</taxon>
        <taxon>Rhabditida</taxon>
        <taxon>Spirurina</taxon>
        <taxon>Spiruromorpha</taxon>
        <taxon>Filarioidea</taxon>
        <taxon>Onchocercidae</taxon>
        <taxon>Onchocerca</taxon>
    </lineage>
</organism>
<accession>A0A183HVN1</accession>
<reference evidence="2 3" key="2">
    <citation type="submission" date="2018-11" db="EMBL/GenBank/DDBJ databases">
        <authorList>
            <consortium name="Pathogen Informatics"/>
        </authorList>
    </citation>
    <scope>NUCLEOTIDE SEQUENCE [LARGE SCALE GENOMIC DNA]</scope>
</reference>
<keyword evidence="1" id="KW-0472">Membrane</keyword>